<dbReference type="InterPro" id="IPR047287">
    <property type="entry name" value="Tudor_SGF29_rpt2"/>
</dbReference>
<dbReference type="Proteomes" id="UP000078348">
    <property type="component" value="Unassembled WGS sequence"/>
</dbReference>
<sequence length="232" mass="26362">MNRDSRSITLAEDVKRLSQYEKLYARLVCPIDTLQNESYLSKDGLVELYKAYSALSSCVIEAEKLSSQLMQEFQTDIVQQRQREENTRHAKCGRNNSSLFEAISDPQSITEDSIAIGRVNGDWILVKVLQVGIDQFMVIDYDDIGKPNATRYVLTVNDIIGFSGMNPAVRRTTRDYTLPVGKRVLCLWPNSTTFYPATVVSRENAPSDMIVIQFDDVEYYSVLPYSHVVPLK</sequence>
<organism evidence="6 7">
    <name type="scientific">Blastocystis sp. subtype 1 (strain ATCC 50177 / NandII)</name>
    <dbReference type="NCBI Taxonomy" id="478820"/>
    <lineage>
        <taxon>Eukaryota</taxon>
        <taxon>Sar</taxon>
        <taxon>Stramenopiles</taxon>
        <taxon>Bigyra</taxon>
        <taxon>Opalozoa</taxon>
        <taxon>Opalinata</taxon>
        <taxon>Blastocystidae</taxon>
        <taxon>Blastocystis</taxon>
    </lineage>
</organism>
<dbReference type="PANTHER" id="PTHR21539">
    <property type="entry name" value="SAGA-ASSOCIATED FACTOR 29"/>
    <property type="match status" value="1"/>
</dbReference>
<dbReference type="InterPro" id="IPR010750">
    <property type="entry name" value="SGF29_tudor-like_dom"/>
</dbReference>
<evidence type="ECO:0000256" key="2">
    <source>
        <dbReference type="ARBA" id="ARBA00023015"/>
    </source>
</evidence>
<evidence type="ECO:0000259" key="5">
    <source>
        <dbReference type="PROSITE" id="PS51518"/>
    </source>
</evidence>
<protein>
    <recommendedName>
        <fullName evidence="5">SGF29 C-terminal domain-containing protein</fullName>
    </recommendedName>
</protein>
<keyword evidence="3" id="KW-0804">Transcription</keyword>
<dbReference type="Gene3D" id="2.30.30.140">
    <property type="match status" value="1"/>
</dbReference>
<evidence type="ECO:0000313" key="7">
    <source>
        <dbReference type="Proteomes" id="UP000078348"/>
    </source>
</evidence>
<comment type="subcellular location">
    <subcellularLocation>
        <location evidence="1">Nucleus</location>
    </subcellularLocation>
</comment>
<comment type="caution">
    <text evidence="6">The sequence shown here is derived from an EMBL/GenBank/DDBJ whole genome shotgun (WGS) entry which is preliminary data.</text>
</comment>
<gene>
    <name evidence="6" type="ORF">AV274_2073</name>
</gene>
<proteinExistence type="predicted"/>
<feature type="domain" description="SGF29 C-terminal" evidence="5">
    <location>
        <begin position="105"/>
        <end position="232"/>
    </location>
</feature>
<dbReference type="OrthoDB" id="10265994at2759"/>
<dbReference type="GO" id="GO:0005634">
    <property type="term" value="C:nucleus"/>
    <property type="evidence" value="ECO:0007669"/>
    <property type="project" value="UniProtKB-SubCell"/>
</dbReference>
<reference evidence="6 7" key="1">
    <citation type="submission" date="2016-05" db="EMBL/GenBank/DDBJ databases">
        <title>Nuclear genome of Blastocystis sp. subtype 1 NandII.</title>
        <authorList>
            <person name="Gentekaki E."/>
            <person name="Curtis B."/>
            <person name="Stairs C."/>
            <person name="Eme L."/>
            <person name="Herman E."/>
            <person name="Klimes V."/>
            <person name="Arias M.C."/>
            <person name="Elias M."/>
            <person name="Hilliou F."/>
            <person name="Klute M."/>
            <person name="Malik S.-B."/>
            <person name="Pightling A."/>
            <person name="Rachubinski R."/>
            <person name="Salas D."/>
            <person name="Schlacht A."/>
            <person name="Suga H."/>
            <person name="Archibald J."/>
            <person name="Ball S.G."/>
            <person name="Clark G."/>
            <person name="Dacks J."/>
            <person name="Van Der Giezen M."/>
            <person name="Tsaousis A."/>
            <person name="Roger A."/>
        </authorList>
    </citation>
    <scope>NUCLEOTIDE SEQUENCE [LARGE SCALE GENOMIC DNA]</scope>
    <source>
        <strain evidence="7">ATCC 50177 / NandII</strain>
    </source>
</reference>
<evidence type="ECO:0000313" key="6">
    <source>
        <dbReference type="EMBL" id="OAO16210.1"/>
    </source>
</evidence>
<dbReference type="PROSITE" id="PS51518">
    <property type="entry name" value="SGF29_C"/>
    <property type="match status" value="1"/>
</dbReference>
<keyword evidence="2" id="KW-0805">Transcription regulation</keyword>
<dbReference type="CDD" id="cd20394">
    <property type="entry name" value="Tudor_SGF29_rpt2"/>
    <property type="match status" value="1"/>
</dbReference>
<accession>A0A196SGM3</accession>
<evidence type="ECO:0000256" key="3">
    <source>
        <dbReference type="ARBA" id="ARBA00023163"/>
    </source>
</evidence>
<dbReference type="GO" id="GO:0000124">
    <property type="term" value="C:SAGA complex"/>
    <property type="evidence" value="ECO:0007669"/>
    <property type="project" value="InterPro"/>
</dbReference>
<dbReference type="Pfam" id="PF07039">
    <property type="entry name" value="SGF29_Tudor"/>
    <property type="match status" value="1"/>
</dbReference>
<keyword evidence="4" id="KW-0539">Nucleus</keyword>
<dbReference type="InterPro" id="IPR037802">
    <property type="entry name" value="SGF29"/>
</dbReference>
<evidence type="ECO:0000256" key="1">
    <source>
        <dbReference type="ARBA" id="ARBA00004123"/>
    </source>
</evidence>
<name>A0A196SGM3_BLAHN</name>
<evidence type="ECO:0000256" key="4">
    <source>
        <dbReference type="ARBA" id="ARBA00023242"/>
    </source>
</evidence>
<dbReference type="EMBL" id="LXWW01000095">
    <property type="protein sequence ID" value="OAO16210.1"/>
    <property type="molecule type" value="Genomic_DNA"/>
</dbReference>
<dbReference type="AlphaFoldDB" id="A0A196SGM3"/>
<dbReference type="PANTHER" id="PTHR21539:SF0">
    <property type="entry name" value="SAGA-ASSOCIATED FACTOR 29"/>
    <property type="match status" value="1"/>
</dbReference>
<keyword evidence="7" id="KW-1185">Reference proteome</keyword>